<protein>
    <submittedName>
        <fullName evidence="2">Uncharacterized protein</fullName>
    </submittedName>
</protein>
<evidence type="ECO:0000313" key="3">
    <source>
        <dbReference type="Proteomes" id="UP000011761"/>
    </source>
</evidence>
<proteinExistence type="predicted"/>
<name>M2NJQ2_BAUPA</name>
<reference evidence="2 3" key="1">
    <citation type="journal article" date="2012" name="PLoS Pathog.">
        <title>Diverse lifestyles and strategies of plant pathogenesis encoded in the genomes of eighteen Dothideomycetes fungi.</title>
        <authorList>
            <person name="Ohm R.A."/>
            <person name="Feau N."/>
            <person name="Henrissat B."/>
            <person name="Schoch C.L."/>
            <person name="Horwitz B.A."/>
            <person name="Barry K.W."/>
            <person name="Condon B.J."/>
            <person name="Copeland A.C."/>
            <person name="Dhillon B."/>
            <person name="Glaser F."/>
            <person name="Hesse C.N."/>
            <person name="Kosti I."/>
            <person name="LaButti K."/>
            <person name="Lindquist E.A."/>
            <person name="Lucas S."/>
            <person name="Salamov A.A."/>
            <person name="Bradshaw R.E."/>
            <person name="Ciuffetti L."/>
            <person name="Hamelin R.C."/>
            <person name="Kema G.H.J."/>
            <person name="Lawrence C."/>
            <person name="Scott J.A."/>
            <person name="Spatafora J.W."/>
            <person name="Turgeon B.G."/>
            <person name="de Wit P.J.G.M."/>
            <person name="Zhong S."/>
            <person name="Goodwin S.B."/>
            <person name="Grigoriev I.V."/>
        </authorList>
    </citation>
    <scope>NUCLEOTIDE SEQUENCE [LARGE SCALE GENOMIC DNA]</scope>
    <source>
        <strain evidence="2 3">UAMH 10762</strain>
    </source>
</reference>
<dbReference type="KEGG" id="bcom:BAUCODRAFT_344531"/>
<keyword evidence="3" id="KW-1185">Reference proteome</keyword>
<evidence type="ECO:0000256" key="1">
    <source>
        <dbReference type="SAM" id="Phobius"/>
    </source>
</evidence>
<dbReference type="GeneID" id="19112422"/>
<keyword evidence="1" id="KW-0472">Membrane</keyword>
<feature type="transmembrane region" description="Helical" evidence="1">
    <location>
        <begin position="89"/>
        <end position="111"/>
    </location>
</feature>
<dbReference type="Proteomes" id="UP000011761">
    <property type="component" value="Unassembled WGS sequence"/>
</dbReference>
<gene>
    <name evidence="2" type="ORF">BAUCODRAFT_344531</name>
</gene>
<dbReference type="RefSeq" id="XP_007673260.1">
    <property type="nucleotide sequence ID" value="XM_007675070.1"/>
</dbReference>
<keyword evidence="1" id="KW-0812">Transmembrane</keyword>
<organism evidence="2 3">
    <name type="scientific">Baudoinia panamericana (strain UAMH 10762)</name>
    <name type="common">Angels' share fungus</name>
    <name type="synonym">Baudoinia compniacensis (strain UAMH 10762)</name>
    <dbReference type="NCBI Taxonomy" id="717646"/>
    <lineage>
        <taxon>Eukaryota</taxon>
        <taxon>Fungi</taxon>
        <taxon>Dikarya</taxon>
        <taxon>Ascomycota</taxon>
        <taxon>Pezizomycotina</taxon>
        <taxon>Dothideomycetes</taxon>
        <taxon>Dothideomycetidae</taxon>
        <taxon>Mycosphaerellales</taxon>
        <taxon>Teratosphaeriaceae</taxon>
        <taxon>Baudoinia</taxon>
    </lineage>
</organism>
<evidence type="ECO:0000313" key="2">
    <source>
        <dbReference type="EMBL" id="EMC99644.1"/>
    </source>
</evidence>
<accession>M2NJQ2</accession>
<dbReference type="AlphaFoldDB" id="M2NJQ2"/>
<dbReference type="EMBL" id="KB445551">
    <property type="protein sequence ID" value="EMC99644.1"/>
    <property type="molecule type" value="Genomic_DNA"/>
</dbReference>
<sequence length="218" mass="23943">MVHQKEPPSQYGLPNSSTGIHPSFDQVRAVAMLDDLHMMVWWGGGCGGNGCWWWRRLAGLRWLLLIVGGLAVCLTATEDRQGVSGGCSNGGGAAVSVTAFFEASAVAIWAARRICFSRRAVGHWPLPTMEQIAFQTKASLRVALANITHYSHFPQPSMLGCLPLSVLCVPPSFARCHNGVFRFDLILALVCQKYPQIRSHSAWCGLTTWRGQKFKVQC</sequence>
<keyword evidence="1" id="KW-1133">Transmembrane helix</keyword>
<dbReference type="HOGENOM" id="CLU_1266664_0_0_1"/>
<feature type="transmembrane region" description="Helical" evidence="1">
    <location>
        <begin position="59"/>
        <end position="77"/>
    </location>
</feature>